<keyword evidence="1" id="KW-1133">Transmembrane helix</keyword>
<accession>A0ABQ9Y524</accession>
<dbReference type="EMBL" id="JARBJD010000034">
    <property type="protein sequence ID" value="KAK2958847.1"/>
    <property type="molecule type" value="Genomic_DNA"/>
</dbReference>
<dbReference type="SUPFAM" id="SSF51126">
    <property type="entry name" value="Pectin lyase-like"/>
    <property type="match status" value="1"/>
</dbReference>
<evidence type="ECO:0000256" key="2">
    <source>
        <dbReference type="SAM" id="SignalP"/>
    </source>
</evidence>
<gene>
    <name evidence="3" type="ORF">BLNAU_6096</name>
</gene>
<keyword evidence="4" id="KW-1185">Reference proteome</keyword>
<comment type="caution">
    <text evidence="3">The sequence shown here is derived from an EMBL/GenBank/DDBJ whole genome shotgun (WGS) entry which is preliminary data.</text>
</comment>
<feature type="chain" id="PRO_5046344584" evidence="2">
    <location>
        <begin position="17"/>
        <end position="595"/>
    </location>
</feature>
<dbReference type="InterPro" id="IPR011050">
    <property type="entry name" value="Pectin_lyase_fold/virulence"/>
</dbReference>
<evidence type="ECO:0000256" key="1">
    <source>
        <dbReference type="SAM" id="Phobius"/>
    </source>
</evidence>
<dbReference type="Proteomes" id="UP001281761">
    <property type="component" value="Unassembled WGS sequence"/>
</dbReference>
<evidence type="ECO:0000313" key="3">
    <source>
        <dbReference type="EMBL" id="KAK2958847.1"/>
    </source>
</evidence>
<reference evidence="3 4" key="1">
    <citation type="journal article" date="2022" name="bioRxiv">
        <title>Genomics of Preaxostyla Flagellates Illuminates Evolutionary Transitions and the Path Towards Mitochondrial Loss.</title>
        <authorList>
            <person name="Novak L.V.F."/>
            <person name="Treitli S.C."/>
            <person name="Pyrih J."/>
            <person name="Halakuc P."/>
            <person name="Pipaliya S.V."/>
            <person name="Vacek V."/>
            <person name="Brzon O."/>
            <person name="Soukal P."/>
            <person name="Eme L."/>
            <person name="Dacks J.B."/>
            <person name="Karnkowska A."/>
            <person name="Elias M."/>
            <person name="Hampl V."/>
        </authorList>
    </citation>
    <scope>NUCLEOTIDE SEQUENCE [LARGE SCALE GENOMIC DNA]</scope>
    <source>
        <strain evidence="3">NAU3</strain>
        <tissue evidence="3">Gut</tissue>
    </source>
</reference>
<keyword evidence="1" id="KW-0472">Membrane</keyword>
<protein>
    <submittedName>
        <fullName evidence="3">Uncharacterized protein</fullName>
    </submittedName>
</protein>
<proteinExistence type="predicted"/>
<keyword evidence="1" id="KW-0812">Transmembrane</keyword>
<sequence length="595" mass="64956">MLISLFVVFTYICSTSINLQDVLNKYDDDTKEITLNDEEYFGIGISIKDRDLSLIGRLDSVSLTAEHSYQPVFILDESSLTVISISIKPSQHRAFAFATEDSILNLTYCKYDIDEAVFPILQGYRCRLVVSNMSFNDMNFTRSLIERLPEDDTDLSIIVQHSSFDYINILSQNPLLAGPEVLNVTVINTTFSRIECLNDGRLPAEPIEGTADREVSLEKTKIEKVDGALSGALVFGMQASKLSLLEVTIEDSENAVRHSDNVAFASKSEVMVRKCTTKNTKTTEIWPNGGFLFLPHDKSSLTISLTDSANSSAPNGNGGWVFVSGHSKLNFNSVSSDSTSAGKCGGFVFAGGSIEELDFSYVEVSNSKAGENGGGVFVSRAEEIDIDNGVFCRCESSESGGAVFVDVADNTKTKFTKVTFTSNEAVMGYGHDVLFSYLDTTTYYVSKADFKKCKSSVTVNGVYLLPFHVGTEWSNTYGQLTQTVIICAVAGGSVLLVLGILLPCICCCCGCCAACGCGRKRTNTKYQHIPAQPQHPYASPPAYQPHYTPQPPISYPPNPLHYACVQPVPQPPQFEQYPLVPAHEVGVDQSINKIT</sequence>
<feature type="signal peptide" evidence="2">
    <location>
        <begin position="1"/>
        <end position="16"/>
    </location>
</feature>
<organism evidence="3 4">
    <name type="scientific">Blattamonas nauphoetae</name>
    <dbReference type="NCBI Taxonomy" id="2049346"/>
    <lineage>
        <taxon>Eukaryota</taxon>
        <taxon>Metamonada</taxon>
        <taxon>Preaxostyla</taxon>
        <taxon>Oxymonadida</taxon>
        <taxon>Blattamonas</taxon>
    </lineage>
</organism>
<feature type="transmembrane region" description="Helical" evidence="1">
    <location>
        <begin position="494"/>
        <end position="517"/>
    </location>
</feature>
<name>A0ABQ9Y524_9EUKA</name>
<evidence type="ECO:0000313" key="4">
    <source>
        <dbReference type="Proteomes" id="UP001281761"/>
    </source>
</evidence>
<keyword evidence="2" id="KW-0732">Signal</keyword>